<organism evidence="1 2">
    <name type="scientific">Trichonephila inaurata madagascariensis</name>
    <dbReference type="NCBI Taxonomy" id="2747483"/>
    <lineage>
        <taxon>Eukaryota</taxon>
        <taxon>Metazoa</taxon>
        <taxon>Ecdysozoa</taxon>
        <taxon>Arthropoda</taxon>
        <taxon>Chelicerata</taxon>
        <taxon>Arachnida</taxon>
        <taxon>Araneae</taxon>
        <taxon>Araneomorphae</taxon>
        <taxon>Entelegynae</taxon>
        <taxon>Araneoidea</taxon>
        <taxon>Nephilidae</taxon>
        <taxon>Trichonephila</taxon>
        <taxon>Trichonephila inaurata</taxon>
    </lineage>
</organism>
<accession>A0A8X6XK47</accession>
<gene>
    <name evidence="1" type="ORF">TNIN_111201</name>
</gene>
<evidence type="ECO:0000313" key="1">
    <source>
        <dbReference type="EMBL" id="GFY54666.1"/>
    </source>
</evidence>
<proteinExistence type="predicted"/>
<dbReference type="EMBL" id="BMAV01009984">
    <property type="protein sequence ID" value="GFY54666.1"/>
    <property type="molecule type" value="Genomic_DNA"/>
</dbReference>
<name>A0A8X6XK47_9ARAC</name>
<dbReference type="AlphaFoldDB" id="A0A8X6XK47"/>
<comment type="caution">
    <text evidence="1">The sequence shown here is derived from an EMBL/GenBank/DDBJ whole genome shotgun (WGS) entry which is preliminary data.</text>
</comment>
<reference evidence="1" key="1">
    <citation type="submission" date="2020-08" db="EMBL/GenBank/DDBJ databases">
        <title>Multicomponent nature underlies the extraordinary mechanical properties of spider dragline silk.</title>
        <authorList>
            <person name="Kono N."/>
            <person name="Nakamura H."/>
            <person name="Mori M."/>
            <person name="Yoshida Y."/>
            <person name="Ohtoshi R."/>
            <person name="Malay A.D."/>
            <person name="Moran D.A.P."/>
            <person name="Tomita M."/>
            <person name="Numata K."/>
            <person name="Arakawa K."/>
        </authorList>
    </citation>
    <scope>NUCLEOTIDE SEQUENCE</scope>
</reference>
<keyword evidence="2" id="KW-1185">Reference proteome</keyword>
<protein>
    <submittedName>
        <fullName evidence="1">Uncharacterized protein</fullName>
    </submittedName>
</protein>
<dbReference type="Proteomes" id="UP000886998">
    <property type="component" value="Unassembled WGS sequence"/>
</dbReference>
<evidence type="ECO:0000313" key="2">
    <source>
        <dbReference type="Proteomes" id="UP000886998"/>
    </source>
</evidence>
<sequence>MTHGASGSLMDQDRGCRLSDSRLDDEYVVQNASLGETLHCFSRTQLLDSTPLIRILDFILLYVILVFTGLKSNTTVYCLDLYFSTLRMRYFSSFDMPSIVTNFFSFVTENCSGVTRSDQQQFRDPIGTPAFSFFWPAGVHSRDHYHGTDAPEEEKKSHFWISILLPPKTHDRCRNLNAGVREPFSFGDPQRGKPGSVNRNRVTRHFGHLGVPGHASAINARVENVMEIESRLLPRCHVGLVSRKPKECLKYILGFSVMR</sequence>